<evidence type="ECO:0000313" key="2">
    <source>
        <dbReference type="EMBL" id="TKD50651.1"/>
    </source>
</evidence>
<dbReference type="RefSeq" id="WP_136942595.1">
    <property type="nucleotide sequence ID" value="NZ_SWKR01000002.1"/>
</dbReference>
<dbReference type="PRINTS" id="PR00598">
    <property type="entry name" value="HTHMARR"/>
</dbReference>
<evidence type="ECO:0000259" key="1">
    <source>
        <dbReference type="PROSITE" id="PS50995"/>
    </source>
</evidence>
<feature type="domain" description="HTH marR-type" evidence="1">
    <location>
        <begin position="15"/>
        <end position="153"/>
    </location>
</feature>
<organism evidence="2 3">
    <name type="scientific">Sphingomonas baiyangensis</name>
    <dbReference type="NCBI Taxonomy" id="2572576"/>
    <lineage>
        <taxon>Bacteria</taxon>
        <taxon>Pseudomonadati</taxon>
        <taxon>Pseudomonadota</taxon>
        <taxon>Alphaproteobacteria</taxon>
        <taxon>Sphingomonadales</taxon>
        <taxon>Sphingomonadaceae</taxon>
        <taxon>Sphingomonas</taxon>
    </lineage>
</organism>
<proteinExistence type="predicted"/>
<gene>
    <name evidence="2" type="ORF">FBR43_07620</name>
</gene>
<dbReference type="EMBL" id="SWKR01000002">
    <property type="protein sequence ID" value="TKD50651.1"/>
    <property type="molecule type" value="Genomic_DNA"/>
</dbReference>
<dbReference type="PANTHER" id="PTHR33164:SF43">
    <property type="entry name" value="HTH-TYPE TRANSCRIPTIONAL REPRESSOR YETL"/>
    <property type="match status" value="1"/>
</dbReference>
<keyword evidence="3" id="KW-1185">Reference proteome</keyword>
<dbReference type="PROSITE" id="PS50995">
    <property type="entry name" value="HTH_MARR_2"/>
    <property type="match status" value="2"/>
</dbReference>
<accession>A0A4U1L1D7</accession>
<feature type="domain" description="HTH marR-type" evidence="1">
    <location>
        <begin position="174"/>
        <end position="306"/>
    </location>
</feature>
<dbReference type="Proteomes" id="UP000309138">
    <property type="component" value="Unassembled WGS sequence"/>
</dbReference>
<dbReference type="Pfam" id="PF01047">
    <property type="entry name" value="MarR"/>
    <property type="match status" value="2"/>
</dbReference>
<comment type="caution">
    <text evidence="2">The sequence shown here is derived from an EMBL/GenBank/DDBJ whole genome shotgun (WGS) entry which is preliminary data.</text>
</comment>
<reference evidence="2 3" key="1">
    <citation type="submission" date="2019-04" db="EMBL/GenBank/DDBJ databases">
        <authorList>
            <person name="Yang Y."/>
            <person name="Wei D."/>
        </authorList>
    </citation>
    <scope>NUCLEOTIDE SEQUENCE [LARGE SCALE GENOMIC DNA]</scope>
    <source>
        <strain evidence="2 3">L-1-4w-11</strain>
    </source>
</reference>
<dbReference type="GO" id="GO:0006950">
    <property type="term" value="P:response to stress"/>
    <property type="evidence" value="ECO:0007669"/>
    <property type="project" value="TreeGrafter"/>
</dbReference>
<dbReference type="InterPro" id="IPR036388">
    <property type="entry name" value="WH-like_DNA-bd_sf"/>
</dbReference>
<dbReference type="InterPro" id="IPR000835">
    <property type="entry name" value="HTH_MarR-typ"/>
</dbReference>
<dbReference type="InterPro" id="IPR039422">
    <property type="entry name" value="MarR/SlyA-like"/>
</dbReference>
<dbReference type="AlphaFoldDB" id="A0A4U1L1D7"/>
<dbReference type="InterPro" id="IPR036390">
    <property type="entry name" value="WH_DNA-bd_sf"/>
</dbReference>
<dbReference type="OrthoDB" id="582199at2"/>
<dbReference type="Gene3D" id="1.10.10.10">
    <property type="entry name" value="Winged helix-like DNA-binding domain superfamily/Winged helix DNA-binding domain"/>
    <property type="match status" value="2"/>
</dbReference>
<sequence>MHAPSPTATTSADPDAAIMAVLFRKPGFLLARVDQITTALHAARSPATTLAQAEFLLVLDRLGAMPQIALARAAGVDKSTTGLVLDNLQARSWIERGACESDRRRAQVSLTEAGNAAIEDVATSFAALQDELVAPLAPEDRTRLIAMLHRLGSNALSPAPPWRPACAPEAGVLDTAPSFLARRALQHLQASFAEASRGSRTTLRQFSLLFILSRRESITQMAFARLYGLDPSTCGVIVRALTKRGLLAASVSPDDGRERIHRLTEAGRIALGALQAQAERSERAAMRGETNGDIRWLVEQLRRIVGVHSHRLRFPGFLPASLA</sequence>
<dbReference type="SUPFAM" id="SSF46785">
    <property type="entry name" value="Winged helix' DNA-binding domain"/>
    <property type="match status" value="2"/>
</dbReference>
<name>A0A4U1L1D7_9SPHN</name>
<protein>
    <submittedName>
        <fullName evidence="2">MarR family transcriptional regulator</fullName>
    </submittedName>
</protein>
<dbReference type="GO" id="GO:0003700">
    <property type="term" value="F:DNA-binding transcription factor activity"/>
    <property type="evidence" value="ECO:0007669"/>
    <property type="project" value="InterPro"/>
</dbReference>
<evidence type="ECO:0000313" key="3">
    <source>
        <dbReference type="Proteomes" id="UP000309138"/>
    </source>
</evidence>
<dbReference type="PANTHER" id="PTHR33164">
    <property type="entry name" value="TRANSCRIPTIONAL REGULATOR, MARR FAMILY"/>
    <property type="match status" value="1"/>
</dbReference>
<dbReference type="SMART" id="SM00347">
    <property type="entry name" value="HTH_MARR"/>
    <property type="match status" value="2"/>
</dbReference>